<name>A0A140DRH0_9FIRM</name>
<evidence type="ECO:0000313" key="2">
    <source>
        <dbReference type="Proteomes" id="UP000069771"/>
    </source>
</evidence>
<evidence type="ECO:0000313" key="1">
    <source>
        <dbReference type="EMBL" id="AMK53247.1"/>
    </source>
</evidence>
<dbReference type="EMBL" id="CP011391">
    <property type="protein sequence ID" value="AMK53247.1"/>
    <property type="molecule type" value="Genomic_DNA"/>
</dbReference>
<gene>
    <name evidence="1" type="ORF">AALO17_01130</name>
</gene>
<dbReference type="GeneID" id="78477034"/>
<proteinExistence type="predicted"/>
<protein>
    <submittedName>
        <fullName evidence="1">Uncharacterized protein</fullName>
    </submittedName>
</protein>
<keyword evidence="2" id="KW-1185">Reference proteome</keyword>
<sequence>MNEDSRQRLNAALDVIRKVYRTVDESLSTRETGIMQAAYDSLLNSGSTSRQAKKILARELCAGILATDTGYAFCERVAMDNVAMMHSPMNLQA</sequence>
<dbReference type="KEGG" id="fro:AALO17_01130"/>
<accession>A0A140DRH0</accession>
<dbReference type="AlphaFoldDB" id="A0A140DRH0"/>
<reference evidence="1 2" key="1">
    <citation type="journal article" date="2016" name="Gut Pathog.">
        <title>Whole genome sequencing of "Faecalibaculum rodentium" ALO17, isolated from C57BL/6J laboratory mouse feces.</title>
        <authorList>
            <person name="Lim S."/>
            <person name="Chang D.H."/>
            <person name="Ahn S."/>
            <person name="Kim B.C."/>
        </authorList>
    </citation>
    <scope>NUCLEOTIDE SEQUENCE [LARGE SCALE GENOMIC DNA]</scope>
    <source>
        <strain evidence="1 2">Alo17</strain>
    </source>
</reference>
<dbReference type="Proteomes" id="UP000069771">
    <property type="component" value="Chromosome"/>
</dbReference>
<organism evidence="1 2">
    <name type="scientific">Faecalibaculum rodentium</name>
    <dbReference type="NCBI Taxonomy" id="1702221"/>
    <lineage>
        <taxon>Bacteria</taxon>
        <taxon>Bacillati</taxon>
        <taxon>Bacillota</taxon>
        <taxon>Erysipelotrichia</taxon>
        <taxon>Erysipelotrichales</taxon>
        <taxon>Erysipelotrichaceae</taxon>
        <taxon>Faecalibaculum</taxon>
    </lineage>
</organism>
<dbReference type="RefSeq" id="WP_067554147.1">
    <property type="nucleotide sequence ID" value="NZ_CAMTBT010000105.1"/>
</dbReference>